<dbReference type="EMBL" id="QGHC01000003">
    <property type="protein sequence ID" value="PWK92028.1"/>
    <property type="molecule type" value="Genomic_DNA"/>
</dbReference>
<protein>
    <submittedName>
        <fullName evidence="6">Thiol-disulfide isomerase/thioredoxin</fullName>
    </submittedName>
</protein>
<name>A0A316IND8_9GAMM</name>
<dbReference type="InterPro" id="IPR036249">
    <property type="entry name" value="Thioredoxin-like_sf"/>
</dbReference>
<comment type="caution">
    <text evidence="6">The sequence shown here is derived from an EMBL/GenBank/DDBJ whole genome shotgun (WGS) entry which is preliminary data.</text>
</comment>
<evidence type="ECO:0000259" key="5">
    <source>
        <dbReference type="PROSITE" id="PS51352"/>
    </source>
</evidence>
<evidence type="ECO:0000256" key="4">
    <source>
        <dbReference type="SAM" id="SignalP"/>
    </source>
</evidence>
<gene>
    <name evidence="6" type="ORF">C7456_103147</name>
</gene>
<dbReference type="InterPro" id="IPR013766">
    <property type="entry name" value="Thioredoxin_domain"/>
</dbReference>
<dbReference type="PROSITE" id="PS51257">
    <property type="entry name" value="PROKAR_LIPOPROTEIN"/>
    <property type="match status" value="1"/>
</dbReference>
<keyword evidence="6" id="KW-0413">Isomerase</keyword>
<dbReference type="AlphaFoldDB" id="A0A316IND8"/>
<dbReference type="InterPro" id="IPR017937">
    <property type="entry name" value="Thioredoxin_CS"/>
</dbReference>
<reference evidence="6 7" key="1">
    <citation type="submission" date="2018-05" db="EMBL/GenBank/DDBJ databases">
        <title>Genomic Encyclopedia of Type Strains, Phase IV (KMG-IV): sequencing the most valuable type-strain genomes for metagenomic binning, comparative biology and taxonomic classification.</title>
        <authorList>
            <person name="Goeker M."/>
        </authorList>
    </citation>
    <scope>NUCLEOTIDE SEQUENCE [LARGE SCALE GENOMIC DNA]</scope>
    <source>
        <strain evidence="6 7">DSM 14263</strain>
    </source>
</reference>
<evidence type="ECO:0000313" key="7">
    <source>
        <dbReference type="Proteomes" id="UP000245812"/>
    </source>
</evidence>
<dbReference type="OrthoDB" id="9796554at2"/>
<keyword evidence="2" id="KW-0201">Cytochrome c-type biogenesis</keyword>
<keyword evidence="3" id="KW-0676">Redox-active center</keyword>
<evidence type="ECO:0000256" key="3">
    <source>
        <dbReference type="ARBA" id="ARBA00023284"/>
    </source>
</evidence>
<evidence type="ECO:0000256" key="1">
    <source>
        <dbReference type="ARBA" id="ARBA00004196"/>
    </source>
</evidence>
<dbReference type="InterPro" id="IPR013740">
    <property type="entry name" value="Redoxin"/>
</dbReference>
<dbReference type="Gene3D" id="3.40.30.10">
    <property type="entry name" value="Glutaredoxin"/>
    <property type="match status" value="1"/>
</dbReference>
<accession>A0A316IND8</accession>
<evidence type="ECO:0000256" key="2">
    <source>
        <dbReference type="ARBA" id="ARBA00022748"/>
    </source>
</evidence>
<keyword evidence="4" id="KW-0732">Signal</keyword>
<dbReference type="GO" id="GO:0017004">
    <property type="term" value="P:cytochrome complex assembly"/>
    <property type="evidence" value="ECO:0007669"/>
    <property type="project" value="UniProtKB-KW"/>
</dbReference>
<dbReference type="GO" id="GO:0016853">
    <property type="term" value="F:isomerase activity"/>
    <property type="evidence" value="ECO:0007669"/>
    <property type="project" value="UniProtKB-KW"/>
</dbReference>
<dbReference type="InterPro" id="IPR050553">
    <property type="entry name" value="Thioredoxin_ResA/DsbE_sf"/>
</dbReference>
<dbReference type="PANTHER" id="PTHR42852:SF13">
    <property type="entry name" value="PROTEIN DIPZ"/>
    <property type="match status" value="1"/>
</dbReference>
<dbReference type="PROSITE" id="PS00194">
    <property type="entry name" value="THIOREDOXIN_1"/>
    <property type="match status" value="1"/>
</dbReference>
<dbReference type="RefSeq" id="WP_109722608.1">
    <property type="nucleotide sequence ID" value="NZ_MSZV01000085.1"/>
</dbReference>
<dbReference type="PANTHER" id="PTHR42852">
    <property type="entry name" value="THIOL:DISULFIDE INTERCHANGE PROTEIN DSBE"/>
    <property type="match status" value="1"/>
</dbReference>
<feature type="chain" id="PRO_5016438056" evidence="4">
    <location>
        <begin position="23"/>
        <end position="172"/>
    </location>
</feature>
<feature type="signal peptide" evidence="4">
    <location>
        <begin position="1"/>
        <end position="22"/>
    </location>
</feature>
<dbReference type="Proteomes" id="UP000245812">
    <property type="component" value="Unassembled WGS sequence"/>
</dbReference>
<sequence>MTKPIRGALAALLSLGIACAHAAAGDAPPDYLGTLRDGTPVHAQQFQGKVVVVTFWATWCGYCMKELPVLANIQRLAGAARLQVVAISHDEERSTYVQVARQLKDLGLVLAYDGDKKAAAAFGVNGIPHMVMIGRDGRIAHVHVGYDQDMLPTIADELNALLAAPAASSATP</sequence>
<dbReference type="Pfam" id="PF08534">
    <property type="entry name" value="Redoxin"/>
    <property type="match status" value="1"/>
</dbReference>
<dbReference type="PROSITE" id="PS51352">
    <property type="entry name" value="THIOREDOXIN_2"/>
    <property type="match status" value="1"/>
</dbReference>
<dbReference type="SUPFAM" id="SSF52833">
    <property type="entry name" value="Thioredoxin-like"/>
    <property type="match status" value="1"/>
</dbReference>
<comment type="subcellular location">
    <subcellularLocation>
        <location evidence="1">Cell envelope</location>
    </subcellularLocation>
</comment>
<organism evidence="6 7">
    <name type="scientific">Fulvimonas soli</name>
    <dbReference type="NCBI Taxonomy" id="155197"/>
    <lineage>
        <taxon>Bacteria</taxon>
        <taxon>Pseudomonadati</taxon>
        <taxon>Pseudomonadota</taxon>
        <taxon>Gammaproteobacteria</taxon>
        <taxon>Lysobacterales</taxon>
        <taxon>Rhodanobacteraceae</taxon>
        <taxon>Fulvimonas</taxon>
    </lineage>
</organism>
<proteinExistence type="predicted"/>
<keyword evidence="7" id="KW-1185">Reference proteome</keyword>
<dbReference type="GO" id="GO:0015036">
    <property type="term" value="F:disulfide oxidoreductase activity"/>
    <property type="evidence" value="ECO:0007669"/>
    <property type="project" value="UniProtKB-ARBA"/>
</dbReference>
<dbReference type="CDD" id="cd02966">
    <property type="entry name" value="TlpA_like_family"/>
    <property type="match status" value="1"/>
</dbReference>
<dbReference type="GO" id="GO:0030313">
    <property type="term" value="C:cell envelope"/>
    <property type="evidence" value="ECO:0007669"/>
    <property type="project" value="UniProtKB-SubCell"/>
</dbReference>
<feature type="domain" description="Thioredoxin" evidence="5">
    <location>
        <begin position="22"/>
        <end position="167"/>
    </location>
</feature>
<evidence type="ECO:0000313" key="6">
    <source>
        <dbReference type="EMBL" id="PWK92028.1"/>
    </source>
</evidence>